<name>A0A8T0IRQ0_CERPU</name>
<comment type="catalytic activity">
    <reaction evidence="7">
        <text>ATP + H2O = ADP + phosphate + H(+)</text>
        <dbReference type="Rhea" id="RHEA:13065"/>
        <dbReference type="ChEBI" id="CHEBI:15377"/>
        <dbReference type="ChEBI" id="CHEBI:15378"/>
        <dbReference type="ChEBI" id="CHEBI:30616"/>
        <dbReference type="ChEBI" id="CHEBI:43474"/>
        <dbReference type="ChEBI" id="CHEBI:456216"/>
        <dbReference type="EC" id="3.6.4.13"/>
    </reaction>
</comment>
<evidence type="ECO:0000256" key="7">
    <source>
        <dbReference type="RuleBase" id="RU365068"/>
    </source>
</evidence>
<comment type="domain">
    <text evidence="7">The Q motif is unique to and characteristic of the DEAD box family of RNA helicases and controls ATP binding and hydrolysis.</text>
</comment>
<gene>
    <name evidence="12" type="ORF">KC19_2G014100</name>
</gene>
<dbReference type="InterPro" id="IPR011545">
    <property type="entry name" value="DEAD/DEAH_box_helicase_dom"/>
</dbReference>
<dbReference type="EC" id="3.6.4.13" evidence="7"/>
<feature type="compositionally biased region" description="Basic and acidic residues" evidence="8">
    <location>
        <begin position="531"/>
        <end position="545"/>
    </location>
</feature>
<dbReference type="AlphaFoldDB" id="A0A8T0IRQ0"/>
<dbReference type="SUPFAM" id="SSF52540">
    <property type="entry name" value="P-loop containing nucleoside triphosphate hydrolases"/>
    <property type="match status" value="1"/>
</dbReference>
<evidence type="ECO:0000313" key="12">
    <source>
        <dbReference type="EMBL" id="KAG0585471.1"/>
    </source>
</evidence>
<organism evidence="12 13">
    <name type="scientific">Ceratodon purpureus</name>
    <name type="common">Fire moss</name>
    <name type="synonym">Dicranum purpureum</name>
    <dbReference type="NCBI Taxonomy" id="3225"/>
    <lineage>
        <taxon>Eukaryota</taxon>
        <taxon>Viridiplantae</taxon>
        <taxon>Streptophyta</taxon>
        <taxon>Embryophyta</taxon>
        <taxon>Bryophyta</taxon>
        <taxon>Bryophytina</taxon>
        <taxon>Bryopsida</taxon>
        <taxon>Dicranidae</taxon>
        <taxon>Pseudoditrichales</taxon>
        <taxon>Ditrichaceae</taxon>
        <taxon>Ceratodon</taxon>
    </lineage>
</organism>
<evidence type="ECO:0000313" key="13">
    <source>
        <dbReference type="Proteomes" id="UP000822688"/>
    </source>
</evidence>
<comment type="similarity">
    <text evidence="7">Belongs to the DEAD box helicase family.</text>
</comment>
<feature type="compositionally biased region" description="Basic and acidic residues" evidence="8">
    <location>
        <begin position="116"/>
        <end position="139"/>
    </location>
</feature>
<dbReference type="PROSITE" id="PS51192">
    <property type="entry name" value="HELICASE_ATP_BIND_1"/>
    <property type="match status" value="1"/>
</dbReference>
<feature type="short sequence motif" description="Q motif" evidence="6">
    <location>
        <begin position="338"/>
        <end position="366"/>
    </location>
</feature>
<feature type="domain" description="Helicase ATP-binding" evidence="9">
    <location>
        <begin position="370"/>
        <end position="675"/>
    </location>
</feature>
<dbReference type="SMART" id="SM00490">
    <property type="entry name" value="HELICc"/>
    <property type="match status" value="1"/>
</dbReference>
<dbReference type="PROSITE" id="PS51195">
    <property type="entry name" value="Q_MOTIF"/>
    <property type="match status" value="1"/>
</dbReference>
<keyword evidence="3 7" id="KW-0347">Helicase</keyword>
<evidence type="ECO:0000259" key="9">
    <source>
        <dbReference type="PROSITE" id="PS51192"/>
    </source>
</evidence>
<keyword evidence="1 7" id="KW-0547">Nucleotide-binding</keyword>
<evidence type="ECO:0000256" key="2">
    <source>
        <dbReference type="ARBA" id="ARBA00022801"/>
    </source>
</evidence>
<feature type="region of interest" description="Disordered" evidence="8">
    <location>
        <begin position="93"/>
        <end position="193"/>
    </location>
</feature>
<keyword evidence="4 7" id="KW-0067">ATP-binding</keyword>
<feature type="domain" description="Helicase C-terminal" evidence="10">
    <location>
        <begin position="712"/>
        <end position="874"/>
    </location>
</feature>
<dbReference type="GO" id="GO:0003724">
    <property type="term" value="F:RNA helicase activity"/>
    <property type="evidence" value="ECO:0007669"/>
    <property type="project" value="UniProtKB-EC"/>
</dbReference>
<feature type="region of interest" description="Disordered" evidence="8">
    <location>
        <begin position="1"/>
        <end position="56"/>
    </location>
</feature>
<dbReference type="PROSITE" id="PS00039">
    <property type="entry name" value="DEAD_ATP_HELICASE"/>
    <property type="match status" value="1"/>
</dbReference>
<comment type="function">
    <text evidence="7">RNA helicase.</text>
</comment>
<feature type="compositionally biased region" description="Acidic residues" evidence="8">
    <location>
        <begin position="559"/>
        <end position="623"/>
    </location>
</feature>
<dbReference type="GO" id="GO:0003723">
    <property type="term" value="F:RNA binding"/>
    <property type="evidence" value="ECO:0007669"/>
    <property type="project" value="UniProtKB-UniRule"/>
</dbReference>
<dbReference type="InterPro" id="IPR027417">
    <property type="entry name" value="P-loop_NTPase"/>
</dbReference>
<dbReference type="Proteomes" id="UP000822688">
    <property type="component" value="Chromosome 2"/>
</dbReference>
<dbReference type="GO" id="GO:0005524">
    <property type="term" value="F:ATP binding"/>
    <property type="evidence" value="ECO:0007669"/>
    <property type="project" value="UniProtKB-UniRule"/>
</dbReference>
<dbReference type="CDD" id="cd17946">
    <property type="entry name" value="DEADc_DDX24"/>
    <property type="match status" value="1"/>
</dbReference>
<dbReference type="CDD" id="cd18787">
    <property type="entry name" value="SF2_C_DEAD"/>
    <property type="match status" value="1"/>
</dbReference>
<evidence type="ECO:0000256" key="1">
    <source>
        <dbReference type="ARBA" id="ARBA00022741"/>
    </source>
</evidence>
<proteinExistence type="inferred from homology"/>
<dbReference type="InterPro" id="IPR001650">
    <property type="entry name" value="Helicase_C-like"/>
</dbReference>
<feature type="compositionally biased region" description="Basic and acidic residues" evidence="8">
    <location>
        <begin position="215"/>
        <end position="236"/>
    </location>
</feature>
<sequence length="1059" mass="116655">MGKPKKGGVQMGKLKKGGGVQMGKLKKGGGGGGGEAKAGKRKRPGLGNSLAWKNVTPEDPLSVLVGSDEGGFMSLEEIDGDVFVGGVEDGGSLVGAIPEGSGEAKKPKDKKRKKTGKDGIPEVSVEAKKPKEEKKKKIGNDGIPEVSLEAKKPKEKKKKIGKDVVKAKAVNASNQQDSPVVGVTQSKKSAKGKSKPLFVVGPVISTVAADVEGGVTKDAKEEVSDVEALKSKESTPSKKSTPQKKGGSKEVKEVAVPDVGALKPKDGLQKKVKLGSKARRLLKLQKQQGQKGVDKIQIHTVGKEISEEDLRKREDMELERLENLPSSEDVEVEEIDMSAWARLRLHPILMKALMKLKFSKPTAIQEACISAAAYQGKDVIGAAETGSGKTLAFGLPILQRLLDDQAKNHKKSEFDKATKKQSGGPLRALIITPTRELALQVCDHIRAVAQFTNATVVPIVGGMALQKQQRLLGYHPQIVVGTPGRLWELMSAGESHLLDLSQLSFFVLDEADRMVERGHFKELQTIMDMLPKTEREQAAEDEKPPQRRKRRREYPKEDADGEEEEDEQEDGNVEVYPDSDDDDNAEEAEDDEQEADEEQEAEDDEQEADEEVEADEQEEDEDQQIVAEDVSMEEDFPGSINNEPVKKRQTLVFSATLALPPGFKKKLKRGFFDDKSVSKKNEYSVASLIQKAAMRSNAAIVDLTTKDILAKKLEESVIECRDEEKDAYLYYILKVHGCGRTLVFCTSIAALRRVTAILRLLQVSVWPLHAQMQQKQRLKAMDRFKAAEDCVMVATDVAARGLDVSGIRTVIHYQLPHSAEMYVHRSGRTARADTDGISIAIISPSDRAKYTTLCRALDKTNGLQSFPIDVTYVPAILKRISLAFQVDKVLRKHQQNKVKQSWTKRNAEALELELEESDDDEETSVKMPIEKRELMKVQSLQQELQELLKQPLEPKAFSRRYITGSGITPVLARQLKEYTTPKLTPKSNKKGGNAPIRPVNNIPAKGKLLVIGQEAVEPLDALRRSTLLNTSSKPIPASTPTIPKSQKDSGAPKSKRRRR</sequence>
<dbReference type="InterPro" id="IPR014001">
    <property type="entry name" value="Helicase_ATP-bd"/>
</dbReference>
<feature type="compositionally biased region" description="Polar residues" evidence="8">
    <location>
        <begin position="1027"/>
        <end position="1044"/>
    </location>
</feature>
<reference evidence="12" key="1">
    <citation type="submission" date="2020-06" db="EMBL/GenBank/DDBJ databases">
        <title>WGS assembly of Ceratodon purpureus strain R40.</title>
        <authorList>
            <person name="Carey S.B."/>
            <person name="Jenkins J."/>
            <person name="Shu S."/>
            <person name="Lovell J.T."/>
            <person name="Sreedasyam A."/>
            <person name="Maumus F."/>
            <person name="Tiley G.P."/>
            <person name="Fernandez-Pozo N."/>
            <person name="Barry K."/>
            <person name="Chen C."/>
            <person name="Wang M."/>
            <person name="Lipzen A."/>
            <person name="Daum C."/>
            <person name="Saski C.A."/>
            <person name="Payton A.C."/>
            <person name="Mcbreen J.C."/>
            <person name="Conrad R.E."/>
            <person name="Kollar L.M."/>
            <person name="Olsson S."/>
            <person name="Huttunen S."/>
            <person name="Landis J.B."/>
            <person name="Wickett N.J."/>
            <person name="Johnson M.G."/>
            <person name="Rensing S.A."/>
            <person name="Grimwood J."/>
            <person name="Schmutz J."/>
            <person name="Mcdaniel S.F."/>
        </authorList>
    </citation>
    <scope>NUCLEOTIDE SEQUENCE</scope>
    <source>
        <strain evidence="12">R40</strain>
    </source>
</reference>
<evidence type="ECO:0000256" key="4">
    <source>
        <dbReference type="ARBA" id="ARBA00022840"/>
    </source>
</evidence>
<dbReference type="Pfam" id="PF00270">
    <property type="entry name" value="DEAD"/>
    <property type="match status" value="1"/>
</dbReference>
<feature type="region of interest" description="Disordered" evidence="8">
    <location>
        <begin position="978"/>
        <end position="1000"/>
    </location>
</feature>
<dbReference type="InterPro" id="IPR014014">
    <property type="entry name" value="RNA_helicase_DEAD_Q_motif"/>
</dbReference>
<feature type="domain" description="DEAD-box RNA helicase Q" evidence="11">
    <location>
        <begin position="338"/>
        <end position="366"/>
    </location>
</feature>
<evidence type="ECO:0000256" key="3">
    <source>
        <dbReference type="ARBA" id="ARBA00022806"/>
    </source>
</evidence>
<dbReference type="EMBL" id="CM026422">
    <property type="protein sequence ID" value="KAG0585471.1"/>
    <property type="molecule type" value="Genomic_DNA"/>
</dbReference>
<evidence type="ECO:0000256" key="6">
    <source>
        <dbReference type="PROSITE-ProRule" id="PRU00552"/>
    </source>
</evidence>
<feature type="region of interest" description="Disordered" evidence="8">
    <location>
        <begin position="530"/>
        <end position="623"/>
    </location>
</feature>
<dbReference type="PANTHER" id="PTHR24031">
    <property type="entry name" value="RNA HELICASE"/>
    <property type="match status" value="1"/>
</dbReference>
<dbReference type="SMART" id="SM00487">
    <property type="entry name" value="DEXDc"/>
    <property type="match status" value="1"/>
</dbReference>
<accession>A0A8T0IRQ0</accession>
<dbReference type="Pfam" id="PF00271">
    <property type="entry name" value="Helicase_C"/>
    <property type="match status" value="1"/>
</dbReference>
<feature type="region of interest" description="Disordered" evidence="8">
    <location>
        <begin position="1027"/>
        <end position="1059"/>
    </location>
</feature>
<evidence type="ECO:0000259" key="11">
    <source>
        <dbReference type="PROSITE" id="PS51195"/>
    </source>
</evidence>
<evidence type="ECO:0000256" key="5">
    <source>
        <dbReference type="ARBA" id="ARBA00022884"/>
    </source>
</evidence>
<feature type="compositionally biased region" description="Polar residues" evidence="8">
    <location>
        <begin position="171"/>
        <end position="187"/>
    </location>
</feature>
<keyword evidence="13" id="KW-1185">Reference proteome</keyword>
<keyword evidence="2 7" id="KW-0378">Hydrolase</keyword>
<feature type="region of interest" description="Disordered" evidence="8">
    <location>
        <begin position="214"/>
        <end position="258"/>
    </location>
</feature>
<dbReference type="InterPro" id="IPR000629">
    <property type="entry name" value="RNA-helicase_DEAD-box_CS"/>
</dbReference>
<evidence type="ECO:0000259" key="10">
    <source>
        <dbReference type="PROSITE" id="PS51194"/>
    </source>
</evidence>
<protein>
    <recommendedName>
        <fullName evidence="7">ATP-dependent RNA helicase</fullName>
        <ecNumber evidence="7">3.6.4.13</ecNumber>
    </recommendedName>
</protein>
<dbReference type="PROSITE" id="PS51194">
    <property type="entry name" value="HELICASE_CTER"/>
    <property type="match status" value="1"/>
</dbReference>
<comment type="caution">
    <text evidence="12">The sequence shown here is derived from an EMBL/GenBank/DDBJ whole genome shotgun (WGS) entry which is preliminary data.</text>
</comment>
<dbReference type="GO" id="GO:0016787">
    <property type="term" value="F:hydrolase activity"/>
    <property type="evidence" value="ECO:0007669"/>
    <property type="project" value="UniProtKB-KW"/>
</dbReference>
<keyword evidence="5 7" id="KW-0694">RNA-binding</keyword>
<dbReference type="Gene3D" id="3.40.50.300">
    <property type="entry name" value="P-loop containing nucleotide triphosphate hydrolases"/>
    <property type="match status" value="2"/>
</dbReference>
<evidence type="ECO:0000256" key="8">
    <source>
        <dbReference type="SAM" id="MobiDB-lite"/>
    </source>
</evidence>